<organism evidence="2 3">
    <name type="scientific">Aduncisulcus paluster</name>
    <dbReference type="NCBI Taxonomy" id="2918883"/>
    <lineage>
        <taxon>Eukaryota</taxon>
        <taxon>Metamonada</taxon>
        <taxon>Carpediemonas-like organisms</taxon>
        <taxon>Aduncisulcus</taxon>
    </lineage>
</organism>
<evidence type="ECO:0000313" key="2">
    <source>
        <dbReference type="EMBL" id="GKT36153.1"/>
    </source>
</evidence>
<dbReference type="Proteomes" id="UP001057375">
    <property type="component" value="Unassembled WGS sequence"/>
</dbReference>
<feature type="compositionally biased region" description="Acidic residues" evidence="1">
    <location>
        <begin position="56"/>
        <end position="82"/>
    </location>
</feature>
<feature type="region of interest" description="Disordered" evidence="1">
    <location>
        <begin position="45"/>
        <end position="96"/>
    </location>
</feature>
<feature type="compositionally biased region" description="Basic and acidic residues" evidence="1">
    <location>
        <begin position="83"/>
        <end position="96"/>
    </location>
</feature>
<protein>
    <submittedName>
        <fullName evidence="2">Uncharacterized protein</fullName>
    </submittedName>
</protein>
<dbReference type="EMBL" id="BQXS01004040">
    <property type="protein sequence ID" value="GKT36153.1"/>
    <property type="molecule type" value="Genomic_DNA"/>
</dbReference>
<sequence length="96" mass="10819">MNVDKKVSDGTTLPPARGVSKVYCNRNSYNGSWIGTLGIDFTASTHMSGTKISECKEEDEIEEEEEEEKEEEEEEEEEDGEDIDKVISSRTISTEH</sequence>
<keyword evidence="3" id="KW-1185">Reference proteome</keyword>
<comment type="caution">
    <text evidence="2">The sequence shown here is derived from an EMBL/GenBank/DDBJ whole genome shotgun (WGS) entry which is preliminary data.</text>
</comment>
<accession>A0ABQ5KUL3</accession>
<reference evidence="2" key="1">
    <citation type="submission" date="2022-03" db="EMBL/GenBank/DDBJ databases">
        <title>Draft genome sequence of Aduncisulcus paluster, a free-living microaerophilic Fornicata.</title>
        <authorList>
            <person name="Yuyama I."/>
            <person name="Kume K."/>
            <person name="Tamura T."/>
            <person name="Inagaki Y."/>
            <person name="Hashimoto T."/>
        </authorList>
    </citation>
    <scope>NUCLEOTIDE SEQUENCE</scope>
    <source>
        <strain evidence="2">NY0171</strain>
    </source>
</reference>
<evidence type="ECO:0000313" key="3">
    <source>
        <dbReference type="Proteomes" id="UP001057375"/>
    </source>
</evidence>
<proteinExistence type="predicted"/>
<evidence type="ECO:0000256" key="1">
    <source>
        <dbReference type="SAM" id="MobiDB-lite"/>
    </source>
</evidence>
<name>A0ABQ5KUL3_9EUKA</name>
<gene>
    <name evidence="2" type="ORF">ADUPG1_003115</name>
</gene>